<keyword evidence="3" id="KW-1185">Reference proteome</keyword>
<dbReference type="PANTHER" id="PTHR47331">
    <property type="entry name" value="PHD-TYPE DOMAIN-CONTAINING PROTEIN"/>
    <property type="match status" value="1"/>
</dbReference>
<comment type="caution">
    <text evidence="2">The sequence shown here is derived from an EMBL/GenBank/DDBJ whole genome shotgun (WGS) entry which is preliminary data.</text>
</comment>
<feature type="region of interest" description="Disordered" evidence="1">
    <location>
        <begin position="1930"/>
        <end position="1952"/>
    </location>
</feature>
<proteinExistence type="predicted"/>
<organism evidence="2 3">
    <name type="scientific">Nephila pilipes</name>
    <name type="common">Giant wood spider</name>
    <name type="synonym">Nephila maculata</name>
    <dbReference type="NCBI Taxonomy" id="299642"/>
    <lineage>
        <taxon>Eukaryota</taxon>
        <taxon>Metazoa</taxon>
        <taxon>Ecdysozoa</taxon>
        <taxon>Arthropoda</taxon>
        <taxon>Chelicerata</taxon>
        <taxon>Arachnida</taxon>
        <taxon>Araneae</taxon>
        <taxon>Araneomorphae</taxon>
        <taxon>Entelegynae</taxon>
        <taxon>Araneoidea</taxon>
        <taxon>Nephilidae</taxon>
        <taxon>Nephila</taxon>
    </lineage>
</organism>
<gene>
    <name evidence="2" type="primary">AVEN_128796_1</name>
    <name evidence="2" type="ORF">NPIL_106971</name>
</gene>
<dbReference type="EMBL" id="BMAW01027344">
    <property type="protein sequence ID" value="GFU01712.1"/>
    <property type="molecule type" value="Genomic_DNA"/>
</dbReference>
<dbReference type="Proteomes" id="UP000887013">
    <property type="component" value="Unassembled WGS sequence"/>
</dbReference>
<dbReference type="Pfam" id="PF05380">
    <property type="entry name" value="Peptidase_A17"/>
    <property type="match status" value="1"/>
</dbReference>
<evidence type="ECO:0000313" key="3">
    <source>
        <dbReference type="Proteomes" id="UP000887013"/>
    </source>
</evidence>
<feature type="compositionally biased region" description="Polar residues" evidence="1">
    <location>
        <begin position="1387"/>
        <end position="1403"/>
    </location>
</feature>
<feature type="region of interest" description="Disordered" evidence="1">
    <location>
        <begin position="1387"/>
        <end position="1408"/>
    </location>
</feature>
<feature type="region of interest" description="Disordered" evidence="1">
    <location>
        <begin position="1331"/>
        <end position="1361"/>
    </location>
</feature>
<name>A0A8X6Q283_NEPPI</name>
<dbReference type="OrthoDB" id="6437819at2759"/>
<feature type="compositionally biased region" description="Polar residues" evidence="1">
    <location>
        <begin position="1435"/>
        <end position="1447"/>
    </location>
</feature>
<reference evidence="2" key="1">
    <citation type="submission" date="2020-08" db="EMBL/GenBank/DDBJ databases">
        <title>Multicomponent nature underlies the extraordinary mechanical properties of spider dragline silk.</title>
        <authorList>
            <person name="Kono N."/>
            <person name="Nakamura H."/>
            <person name="Mori M."/>
            <person name="Yoshida Y."/>
            <person name="Ohtoshi R."/>
            <person name="Malay A.D."/>
            <person name="Moran D.A.P."/>
            <person name="Tomita M."/>
            <person name="Numata K."/>
            <person name="Arakawa K."/>
        </authorList>
    </citation>
    <scope>NUCLEOTIDE SEQUENCE</scope>
</reference>
<dbReference type="PANTHER" id="PTHR47331:SF5">
    <property type="entry name" value="RIBONUCLEASE H"/>
    <property type="match status" value="1"/>
</dbReference>
<protein>
    <submittedName>
        <fullName evidence="2">Uncharacterized protein</fullName>
    </submittedName>
</protein>
<evidence type="ECO:0000313" key="2">
    <source>
        <dbReference type="EMBL" id="GFU01712.1"/>
    </source>
</evidence>
<evidence type="ECO:0000256" key="1">
    <source>
        <dbReference type="SAM" id="MobiDB-lite"/>
    </source>
</evidence>
<accession>A0A8X6Q283</accession>
<sequence>MFGVNVSLFLLSATIKHHIEKYREQYPAATEMLDTCLYVDDVISGADDISQALKISKDAVTIMKDASMKLRKWNSNDQALMKTWEYEGLETYPRHSENDSGVQSSKVLGIPWNVIHDYFTIDVKGLLELDTSKPVTKRILLQSAGKIYDPVGFLSPYTIKLKCLLQELWLRKLAWDDELPPDIYATWLQWRFIHNCRTRSAKIKGPLTSQEVSYAENWLIRSLHEKEFPEEMRKLLAEMTEKHARIKQTRQLCTENAKLMHRATLEEKKKILDVIKDTIIVHKIGEKEVNLKILNSMEDENIADTIDALKEAEEFEEKQVADEYEIIVKKQLQMLQADERGRQAFQNEIVEIRKKQEKRAQTLRMRAKALEIEKIRAKEIVSRPPPLPRSLKLLLKEQAKKQSEMANEASVSNLSPLQDIQVDEMEDTENKENIDDIYHDIEKRRMQEEWDRKAQKRFHEALKKDRLKQEQAEILKEIENAEKLNRRQMARNISEPMGKVPCSLPDKLHYVEKQAAMECAVEKIFKKSKSTKEYAVEDLDGYEDKFEAKYKEIDSAMESKMIECIPSFLKENYSYLLREETSLPCGKHFSGLDNSIEDLNRAFIESSPTDILNNSKEIDQVISQLDLMRSELNEAYEKEFKPLLEAENVPKIMSVDKAVETDLLKLPTEDKAIEIDSLLPKKSVASSSRSVQVDIMQGGLMSYKRRDLRSIYRSHTNAPSNYLPDLNMIPAQWIGDEPKSFSSGLETWSSSSYRSLPSMYGMPNICKFCDSPNCAIPLVEDEKLHKDCIPLSKKVNKQFYDPEGKSVLISEGSEKSTETKKAVCDKLPSSSIKSKLSSYVQIVADKYLKNKPKSVDVQQIHENASQINEYSSPDSKTDSDSSIAFSKTKFVAHEHTNIPLKCTDGGNIKDFLESPDKVTEKLVHSIHAKSDVAKDLVTFDKPDEKFESNILVHDLMKSPDKKSLLIGLESSIEDELLQKCREIISANLSDMFSSSNRSEHVHEEASHSLKQSADFDSDAELQLKKDHLLGYVYHDLSTIQEMDSALTNESLHSASKELSLDGTVGLPKITSLPVAIESEDISPEEIDTTSVSLVDAPVSEVSKLARSIQFKVLSPESVLSGNDTHGEYESLLSGTLVATPSAATKIQYSESVDLLRTPSIQSFSDRASSYSTPLEIKSSESSDLHTPSSLSTIQSQLSTKSDAMPYSSSFKVSSIKHQHLTNISPLSKYFRDVSSVKCDSGTSSSEITSVKSEEYSIPYSEKQIFQQPVSFPIHSQRQFEMHESSSNSFKPMTPQSCVSTPSGTYTNPILKKKINLSHYSPLQEKNISAISHSQGSTSNSFKPMTPHSYLTSPSKSHQHTVPPNISLISAALLEKIDDNSSGSFKPLSFQSDISTPKNASPNDKNIDIDEKDTHYVHDKDSDQQCKNNGSSFFQPLSMQSDISTPRSISPKDKNVDSSAKNIQFMHDNYKDASLNYENITSSLFQPMTPQSYLSTRATVNTVTSSILNESSAGKEVSTDKKLETSKPLRSNVFNSGSVNIQNKKQGAFSNVSRSIIYPLQLDFDVSMTKHIQNPVKDLENYIEDGSYVHKLSKEDLLKSDPSVRHKYLQASKTSLQVYTDSKCTVSNLSNKHFKKDSRTVKVPSSGFVPHLVPADFTSSEGDVIDDNERGVSVAAKITEVNTTVSSESPTTSTPLIINSQSVDLIPSQNIKDMKTALSVMNSVWEPDSNAIALPRVKSSNPILDALKHNHASSKFSFPCATPSNGSSTENLSEKLFGESKITYQSTPVKSIEEIIQETGILDEPDLTLVNTEYTIKPDSPEKPRRLVSESCSLLNEDFKTPTSSQIMDLTPSKFVTPTDKIPSPFCDSPSLISFLKHEQSCFSNYNPEEKKQWSIKKVSKHDYKKRTKRLWNNLEEIKTKKLMEEKRKQLAKNRLKMKAYSKKLTTPKKKDM</sequence>
<feature type="region of interest" description="Disordered" evidence="1">
    <location>
        <begin position="1435"/>
        <end position="1455"/>
    </location>
</feature>
<dbReference type="InterPro" id="IPR008042">
    <property type="entry name" value="Retrotrans_Pao"/>
</dbReference>